<reference evidence="8" key="1">
    <citation type="journal article" date="2020" name="Nature">
        <title>Giant virus diversity and host interactions through global metagenomics.</title>
        <authorList>
            <person name="Schulz F."/>
            <person name="Roux S."/>
            <person name="Paez-Espino D."/>
            <person name="Jungbluth S."/>
            <person name="Walsh D.A."/>
            <person name="Denef V.J."/>
            <person name="McMahon K.D."/>
            <person name="Konstantinidis K.T."/>
            <person name="Eloe-Fadrosh E.A."/>
            <person name="Kyrpides N.C."/>
            <person name="Woyke T."/>
        </authorList>
    </citation>
    <scope>NUCLEOTIDE SEQUENCE</scope>
    <source>
        <strain evidence="8">GVMAG-M-3300027759-16</strain>
    </source>
</reference>
<accession>A0A6C0LA51</accession>
<dbReference type="InterPro" id="IPR038577">
    <property type="entry name" value="GT10-like_C_sf"/>
</dbReference>
<dbReference type="Pfam" id="PF24785">
    <property type="entry name" value="RXYLT1_C"/>
    <property type="match status" value="1"/>
</dbReference>
<dbReference type="InterPro" id="IPR055270">
    <property type="entry name" value="Glyco_tran_10_C"/>
</dbReference>
<feature type="domain" description="Fucosyltransferase C-terminal" evidence="4">
    <location>
        <begin position="500"/>
        <end position="635"/>
    </location>
</feature>
<evidence type="ECO:0000259" key="7">
    <source>
        <dbReference type="Pfam" id="PF24785"/>
    </source>
</evidence>
<evidence type="ECO:0000256" key="3">
    <source>
        <dbReference type="ARBA" id="ARBA00022679"/>
    </source>
</evidence>
<feature type="domain" description="RXYLT1 C-terminal" evidence="7">
    <location>
        <begin position="1403"/>
        <end position="1440"/>
    </location>
</feature>
<dbReference type="Pfam" id="PF18025">
    <property type="entry name" value="FucT_N"/>
    <property type="match status" value="1"/>
</dbReference>
<dbReference type="EMBL" id="MN740437">
    <property type="protein sequence ID" value="QHU26182.1"/>
    <property type="molecule type" value="Genomic_DNA"/>
</dbReference>
<sequence>MHIGITVSFKYSVFSSGAAQTALALAELYSFLGYTCSFINVSSESWWTDIPSLQKRWKIVNAEDIGAEAPYDRILEVEVLTPAQRAQAACPCIWIVRKGPLFRDIESCVIPYPIAKRDLTGISESWLQDICTPDDIQYVELITRKPVRVVPFLWSALAIETFRKETKPPIWQQSYAKDKPVQVHICETNTSSASSCVIPLCIFGESVVQGTLDPHLKVHNGDHLVSSEYFQKNLWANIVGDIKGMEIADCFVGRQRIPDLASIPNTLLITHSRFTTIRPYQLDALWCGIPIVHNSVLLRDVSPDVARGFYPNNDIAAGCAAVESLKNWITEKELFTIRRNILHRFGILSEHVKGGWKEALEASTLAKPVLRITFTDMWENFNPAYNFFTLLLEAHGYTVLGSYGSTPCDLLIFGPFGSEWKSPQFAKIPKVHYTGENTPPVKHADVFLNLGYQMNTDPNYIRLPLWVLEVDWFQADAKIRNPIPISLEECMNVSEYADIRKRFCAFIVSNPSQPVRNQAFHTLCRYKPVDSAGRLYNTIGPELFAGLGGGGGERRKVDFLRQYKFCIAYENEASPGYITEKILHAKAAGCVPIYWGAPNLDVDFDVEGCIDARGLTAEELLVRVKEVDEDDSLWRRKAMVPAISAKKLRETEALLDTVAKRIIAKGAASEASEAASTVAASTVATKTHLGNTVFVTGCNARFVDSLLTHWLPAIFAQKNSSTNVQVHVYLMGVDAAARKRILDAFPVSLFDIPTEPAGFADSWNPQHFLWKLWLLRESVTKITAGYPVVYLDTGVMMCRWPVKWLNRVKEEGICILEDESQDNRHWCNPSFCKELRVTEGELGDQQIWAGAIAFIAGDAKAKNLFEAAWILGQNPAVIVGEKWSGLGADKKPYGHRHDQSILSIVSKRQGLPRFPLSEVYCHTSIRHTFMKGLSLYAHRGFFVVNDPIAMGIDTAWVINLDRRKDRMEKFLTNNEFLREKHMRFPAIDGTKLKLTPKIARLFASSHNISWRKGVMGCAISHMTLWQKLLDDKKEINTYLILEDDAVVNSELISLFNTMHEKLPADWDVIYLGGVLPPNREGFESSIEPVNEFLGRVKKNTLFHEKGSNYFHFCAYSYILRRSGAEKLMRICEEREGCWAPADHLICNAYDKLNIYFTNPLIAGCYQDTDPRYQASNFNTFGKEEYDSDLRNEDRFTDAEVCALPVVPLDIAGALKEASAPALVKTVVEAPAPAPAPVEAKPIREELFPLMYHDIDGLFEKKWLEFILGQTFETIRTRVPIIIYQHPYCDKLKEVLRTWPAFTLLHLSDDDCTDPIDIYDWPNCKGVVRNYVRPLRNQKVVTIPLGYHWSRNRMIQKRSLVWSFIGAEHGDRKEKLRAFKGLTPNTCIFQPGWNSIHAIGEDETLDTLEASMCVPCPGGVNYETFRIYEALEAGAVPILVDGDAAFLEYLKRWLPIVSSPDWATAARIVAGLAQRPEIYESYRNSLMDGWASMKRSAVEAARKTLGLRDTSSY</sequence>
<dbReference type="InterPro" id="IPR041058">
    <property type="entry name" value="FucT_N"/>
</dbReference>
<dbReference type="GO" id="GO:0008417">
    <property type="term" value="F:fucosyltransferase activity"/>
    <property type="evidence" value="ECO:0007669"/>
    <property type="project" value="InterPro"/>
</dbReference>
<dbReference type="InterPro" id="IPR057538">
    <property type="entry name" value="RXYLT1_C"/>
</dbReference>
<evidence type="ECO:0000256" key="2">
    <source>
        <dbReference type="ARBA" id="ARBA00022676"/>
    </source>
</evidence>
<dbReference type="Pfam" id="PF01755">
    <property type="entry name" value="Glyco_transf_25"/>
    <property type="match status" value="1"/>
</dbReference>
<dbReference type="Gene3D" id="3.40.50.11660">
    <property type="entry name" value="Glycosyl transferase family 10, C-terminal domain"/>
    <property type="match status" value="1"/>
</dbReference>
<dbReference type="SUPFAM" id="SSF53756">
    <property type="entry name" value="UDP-Glycosyltransferase/glycogen phosphorylase"/>
    <property type="match status" value="1"/>
</dbReference>
<name>A0A6C0LA51_9ZZZZ</name>
<dbReference type="InterPro" id="IPR002654">
    <property type="entry name" value="Glyco_trans_25"/>
</dbReference>
<dbReference type="Gene3D" id="3.40.50.11650">
    <property type="entry name" value="Glycosyl transferase family 10, N-terminal domain"/>
    <property type="match status" value="1"/>
</dbReference>
<dbReference type="InterPro" id="IPR042574">
    <property type="entry name" value="FucT_N_sf"/>
</dbReference>
<dbReference type="PANTHER" id="PTHR11929:SF194">
    <property type="entry name" value="ALPHA-(1,3)-FUCOSYLTRANSFERASE 10"/>
    <property type="match status" value="1"/>
</dbReference>
<comment type="similarity">
    <text evidence="1">Belongs to the glycosyltransferase 10 family.</text>
</comment>
<evidence type="ECO:0000256" key="1">
    <source>
        <dbReference type="ARBA" id="ARBA00008919"/>
    </source>
</evidence>
<dbReference type="InterPro" id="IPR021234">
    <property type="entry name" value="DUF2827"/>
</dbReference>
<evidence type="ECO:0000259" key="5">
    <source>
        <dbReference type="Pfam" id="PF01755"/>
    </source>
</evidence>
<evidence type="ECO:0000259" key="6">
    <source>
        <dbReference type="Pfam" id="PF18025"/>
    </source>
</evidence>
<protein>
    <submittedName>
        <fullName evidence="8">Uncharacterized protein</fullName>
    </submittedName>
</protein>
<proteinExistence type="inferred from homology"/>
<dbReference type="PANTHER" id="PTHR11929">
    <property type="entry name" value="ALPHA- 1,3 -FUCOSYLTRANSFERASE"/>
    <property type="match status" value="1"/>
</dbReference>
<organism evidence="8">
    <name type="scientific">viral metagenome</name>
    <dbReference type="NCBI Taxonomy" id="1070528"/>
    <lineage>
        <taxon>unclassified sequences</taxon>
        <taxon>metagenomes</taxon>
        <taxon>organismal metagenomes</taxon>
    </lineage>
</organism>
<evidence type="ECO:0000259" key="4">
    <source>
        <dbReference type="Pfam" id="PF00852"/>
    </source>
</evidence>
<keyword evidence="3" id="KW-0808">Transferase</keyword>
<dbReference type="GO" id="GO:0016020">
    <property type="term" value="C:membrane"/>
    <property type="evidence" value="ECO:0007669"/>
    <property type="project" value="InterPro"/>
</dbReference>
<keyword evidence="2" id="KW-0328">Glycosyltransferase</keyword>
<feature type="domain" description="Glycosyl transferase family 25" evidence="5">
    <location>
        <begin position="955"/>
        <end position="1144"/>
    </location>
</feature>
<dbReference type="Pfam" id="PF10933">
    <property type="entry name" value="DUF2827"/>
    <property type="match status" value="1"/>
</dbReference>
<dbReference type="Pfam" id="PF00852">
    <property type="entry name" value="Glyco_transf_10"/>
    <property type="match status" value="1"/>
</dbReference>
<dbReference type="CDD" id="cd06532">
    <property type="entry name" value="Glyco_transf_25"/>
    <property type="match status" value="1"/>
</dbReference>
<evidence type="ECO:0000313" key="8">
    <source>
        <dbReference type="EMBL" id="QHU26182.1"/>
    </source>
</evidence>
<dbReference type="InterPro" id="IPR001503">
    <property type="entry name" value="Glyco_trans_10"/>
</dbReference>
<feature type="domain" description="Alpha-(1,3)-fucosyltransferase FucT N-terminal" evidence="6">
    <location>
        <begin position="372"/>
        <end position="468"/>
    </location>
</feature>